<accession>A0A1F6W4Q3</accession>
<protein>
    <submittedName>
        <fullName evidence="1">Uncharacterized protein</fullName>
    </submittedName>
</protein>
<name>A0A1F6W4Q3_9BACT</name>
<dbReference type="AlphaFoldDB" id="A0A1F6W4Q3"/>
<gene>
    <name evidence="1" type="ORF">A3B85_01955</name>
</gene>
<evidence type="ECO:0000313" key="1">
    <source>
        <dbReference type="EMBL" id="OGI76871.1"/>
    </source>
</evidence>
<comment type="caution">
    <text evidence="1">The sequence shown here is derived from an EMBL/GenBank/DDBJ whole genome shotgun (WGS) entry which is preliminary data.</text>
</comment>
<reference evidence="1 2" key="1">
    <citation type="journal article" date="2016" name="Nat. Commun.">
        <title>Thousands of microbial genomes shed light on interconnected biogeochemical processes in an aquifer system.</title>
        <authorList>
            <person name="Anantharaman K."/>
            <person name="Brown C.T."/>
            <person name="Hug L.A."/>
            <person name="Sharon I."/>
            <person name="Castelle C.J."/>
            <person name="Probst A.J."/>
            <person name="Thomas B.C."/>
            <person name="Singh A."/>
            <person name="Wilkins M.J."/>
            <person name="Karaoz U."/>
            <person name="Brodie E.L."/>
            <person name="Williams K.H."/>
            <person name="Hubbard S.S."/>
            <person name="Banfield J.F."/>
        </authorList>
    </citation>
    <scope>NUCLEOTIDE SEQUENCE [LARGE SCALE GENOMIC DNA]</scope>
</reference>
<dbReference type="STRING" id="1801750.A3B85_01955"/>
<sequence>MNATEILQSVGLKTNNAIFSFNNGEAVERLLEFIKEWELQIQIKKISEKDRETLFASYADSIIDYHPENDHQERGAFLRNGKMLMKYGLTKDDIRRLDFC</sequence>
<evidence type="ECO:0000313" key="2">
    <source>
        <dbReference type="Proteomes" id="UP000178374"/>
    </source>
</evidence>
<dbReference type="Proteomes" id="UP000178374">
    <property type="component" value="Unassembled WGS sequence"/>
</dbReference>
<organism evidence="1 2">
    <name type="scientific">Candidatus Nomurabacteria bacterium RIFCSPHIGHO2_02_FULL_37_13</name>
    <dbReference type="NCBI Taxonomy" id="1801750"/>
    <lineage>
        <taxon>Bacteria</taxon>
        <taxon>Candidatus Nomuraibacteriota</taxon>
    </lineage>
</organism>
<dbReference type="EMBL" id="MFUA01000017">
    <property type="protein sequence ID" value="OGI76871.1"/>
    <property type="molecule type" value="Genomic_DNA"/>
</dbReference>
<proteinExistence type="predicted"/>